<sequence length="170" mass="18781">MSSLKPFVCLLCLMCLSQAFPLLEESDGIVYDSYASTPCPLDKSINEENILTNYLCEEEQYGNIMCSCNSCPNCPEYKATADQDEDHEELVASNFQNERSAGTPPSTAVPAKSTAPPRKIVSTPRWLSSNQGNHANHNPPHSGRDGEHLSLPLKRLANHTHSNNNFIRFG</sequence>
<keyword evidence="2" id="KW-0732">Signal</keyword>
<reference evidence="3 4" key="1">
    <citation type="submission" date="2015-12" db="EMBL/GenBank/DDBJ databases">
        <title>The genome of Folsomia candida.</title>
        <authorList>
            <person name="Faddeeva A."/>
            <person name="Derks M.F."/>
            <person name="Anvar Y."/>
            <person name="Smit S."/>
            <person name="Van Straalen N."/>
            <person name="Roelofs D."/>
        </authorList>
    </citation>
    <scope>NUCLEOTIDE SEQUENCE [LARGE SCALE GENOMIC DNA]</scope>
    <source>
        <strain evidence="3 4">VU population</strain>
        <tissue evidence="3">Whole body</tissue>
    </source>
</reference>
<feature type="chain" id="PRO_5012668987" evidence="2">
    <location>
        <begin position="20"/>
        <end position="170"/>
    </location>
</feature>
<dbReference type="AlphaFoldDB" id="A0A226ELF4"/>
<dbReference type="EMBL" id="LNIX01000003">
    <property type="protein sequence ID" value="OXA57561.1"/>
    <property type="molecule type" value="Genomic_DNA"/>
</dbReference>
<name>A0A226ELF4_FOLCA</name>
<feature type="region of interest" description="Disordered" evidence="1">
    <location>
        <begin position="95"/>
        <end position="148"/>
    </location>
</feature>
<organism evidence="3 4">
    <name type="scientific">Folsomia candida</name>
    <name type="common">Springtail</name>
    <dbReference type="NCBI Taxonomy" id="158441"/>
    <lineage>
        <taxon>Eukaryota</taxon>
        <taxon>Metazoa</taxon>
        <taxon>Ecdysozoa</taxon>
        <taxon>Arthropoda</taxon>
        <taxon>Hexapoda</taxon>
        <taxon>Collembola</taxon>
        <taxon>Entomobryomorpha</taxon>
        <taxon>Isotomoidea</taxon>
        <taxon>Isotomidae</taxon>
        <taxon>Proisotominae</taxon>
        <taxon>Folsomia</taxon>
    </lineage>
</organism>
<keyword evidence="4" id="KW-1185">Reference proteome</keyword>
<evidence type="ECO:0000256" key="1">
    <source>
        <dbReference type="SAM" id="MobiDB-lite"/>
    </source>
</evidence>
<gene>
    <name evidence="3" type="ORF">Fcan01_07740</name>
</gene>
<evidence type="ECO:0000256" key="2">
    <source>
        <dbReference type="SAM" id="SignalP"/>
    </source>
</evidence>
<feature type="compositionally biased region" description="Polar residues" evidence="1">
    <location>
        <begin position="125"/>
        <end position="136"/>
    </location>
</feature>
<feature type="compositionally biased region" description="Polar residues" evidence="1">
    <location>
        <begin position="95"/>
        <end position="106"/>
    </location>
</feature>
<comment type="caution">
    <text evidence="3">The sequence shown here is derived from an EMBL/GenBank/DDBJ whole genome shotgun (WGS) entry which is preliminary data.</text>
</comment>
<protein>
    <submittedName>
        <fullName evidence="3">Uncharacterized protein</fullName>
    </submittedName>
</protein>
<feature type="signal peptide" evidence="2">
    <location>
        <begin position="1"/>
        <end position="19"/>
    </location>
</feature>
<evidence type="ECO:0000313" key="4">
    <source>
        <dbReference type="Proteomes" id="UP000198287"/>
    </source>
</evidence>
<dbReference type="Proteomes" id="UP000198287">
    <property type="component" value="Unassembled WGS sequence"/>
</dbReference>
<proteinExistence type="predicted"/>
<accession>A0A226ELF4</accession>
<evidence type="ECO:0000313" key="3">
    <source>
        <dbReference type="EMBL" id="OXA57561.1"/>
    </source>
</evidence>